<dbReference type="AlphaFoldDB" id="A0AAN9V6E2"/>
<feature type="binding site" evidence="2">
    <location>
        <position position="263"/>
    </location>
    <ligand>
        <name>a divalent metal cation</name>
        <dbReference type="ChEBI" id="CHEBI:60240"/>
        <label>1</label>
    </ligand>
</feature>
<dbReference type="InterPro" id="IPR036069">
    <property type="entry name" value="DUF34/NIF3_sf"/>
</dbReference>
<feature type="binding site" evidence="2">
    <location>
        <position position="267"/>
    </location>
    <ligand>
        <name>a divalent metal cation</name>
        <dbReference type="ChEBI" id="CHEBI:60240"/>
        <label>1</label>
    </ligand>
</feature>
<keyword evidence="2" id="KW-0479">Metal-binding</keyword>
<keyword evidence="4" id="KW-1185">Reference proteome</keyword>
<evidence type="ECO:0000313" key="4">
    <source>
        <dbReference type="Proteomes" id="UP001320420"/>
    </source>
</evidence>
<dbReference type="FunFam" id="3.40.1390.30:FF:000001">
    <property type="entry name" value="GTP cyclohydrolase 1 type 2"/>
    <property type="match status" value="1"/>
</dbReference>
<dbReference type="InterPro" id="IPR002678">
    <property type="entry name" value="DUF34/NIF3"/>
</dbReference>
<feature type="binding site" evidence="2">
    <location>
        <position position="105"/>
    </location>
    <ligand>
        <name>a divalent metal cation</name>
        <dbReference type="ChEBI" id="CHEBI:60240"/>
        <label>1</label>
    </ligand>
</feature>
<dbReference type="GO" id="GO:0046872">
    <property type="term" value="F:metal ion binding"/>
    <property type="evidence" value="ECO:0007669"/>
    <property type="project" value="UniProtKB-KW"/>
</dbReference>
<comment type="caution">
    <text evidence="3">The sequence shown here is derived from an EMBL/GenBank/DDBJ whole genome shotgun (WGS) entry which is preliminary data.</text>
</comment>
<gene>
    <name evidence="3" type="ORF">SLS62_002626</name>
</gene>
<comment type="similarity">
    <text evidence="1">Belongs to the GTP cyclohydrolase I type 2/NIF3 family.</text>
</comment>
<dbReference type="Proteomes" id="UP001320420">
    <property type="component" value="Unassembled WGS sequence"/>
</dbReference>
<reference evidence="3 4" key="1">
    <citation type="submission" date="2024-02" db="EMBL/GenBank/DDBJ databases">
        <title>De novo assembly and annotation of 12 fungi associated with fruit tree decline syndrome in Ontario, Canada.</title>
        <authorList>
            <person name="Sulman M."/>
            <person name="Ellouze W."/>
            <person name="Ilyukhin E."/>
        </authorList>
    </citation>
    <scope>NUCLEOTIDE SEQUENCE [LARGE SCALE GENOMIC DNA]</scope>
    <source>
        <strain evidence="3 4">M11/M66-122</strain>
    </source>
</reference>
<dbReference type="PANTHER" id="PTHR13799">
    <property type="entry name" value="NGG1 INTERACTING FACTOR 3"/>
    <property type="match status" value="1"/>
</dbReference>
<dbReference type="SUPFAM" id="SSF102705">
    <property type="entry name" value="NIF3 (NGG1p interacting factor 3)-like"/>
    <property type="match status" value="1"/>
</dbReference>
<evidence type="ECO:0008006" key="5">
    <source>
        <dbReference type="Google" id="ProtNLM"/>
    </source>
</evidence>
<organism evidence="3 4">
    <name type="scientific">Diatrype stigma</name>
    <dbReference type="NCBI Taxonomy" id="117547"/>
    <lineage>
        <taxon>Eukaryota</taxon>
        <taxon>Fungi</taxon>
        <taxon>Dikarya</taxon>
        <taxon>Ascomycota</taxon>
        <taxon>Pezizomycotina</taxon>
        <taxon>Sordariomycetes</taxon>
        <taxon>Xylariomycetidae</taxon>
        <taxon>Xylariales</taxon>
        <taxon>Diatrypaceae</taxon>
        <taxon>Diatrype</taxon>
    </lineage>
</organism>
<evidence type="ECO:0000256" key="2">
    <source>
        <dbReference type="PIRSR" id="PIRSR602678-1"/>
    </source>
</evidence>
<proteinExistence type="inferred from homology"/>
<evidence type="ECO:0000313" key="3">
    <source>
        <dbReference type="EMBL" id="KAK7755399.1"/>
    </source>
</evidence>
<dbReference type="Gene3D" id="3.40.1390.30">
    <property type="entry name" value="NIF3 (NGG1p interacting factor 3)-like"/>
    <property type="match status" value="1"/>
</dbReference>
<sequence>MRKQFPEELADSSWDNTGLLLGAAPPSSSTEVTTTGPPPSVLLTNDLTAQVVDEALRENARIIICYHPVIFRPLKSITTQDPMQTQLLRLAAERISVYCPHTAMDGAVGGLNDWLCDILQGSQPVPRRPIQPVSAAARAVLPPEQHQAAGYGRVLDLPHKVDLHTLLRRLNAGTTGSPYAAVALPHHLRLYDPGASAGQEQAPLIGKIAVCAGSGAGVFKDLDTGTSTSAKDADVELLVTGEMSHHDALRHTQLGRVVATVFHSNSERRYLSDVLKPVLEARLRDTPYAATAEGAAARVVVSQADRDPFDIINIGPLA</sequence>
<dbReference type="Pfam" id="PF01784">
    <property type="entry name" value="DUF34_NIF3"/>
    <property type="match status" value="1"/>
</dbReference>
<protein>
    <recommendedName>
        <fullName evidence="5">NIF3-like protein 1</fullName>
    </recommendedName>
</protein>
<dbReference type="PANTHER" id="PTHR13799:SF13">
    <property type="entry name" value="NIF3-LIKE PROTEIN 1"/>
    <property type="match status" value="1"/>
</dbReference>
<dbReference type="GO" id="GO:0005739">
    <property type="term" value="C:mitochondrion"/>
    <property type="evidence" value="ECO:0007669"/>
    <property type="project" value="TreeGrafter"/>
</dbReference>
<accession>A0AAN9V6E2</accession>
<evidence type="ECO:0000256" key="1">
    <source>
        <dbReference type="ARBA" id="ARBA00006964"/>
    </source>
</evidence>
<feature type="binding site" evidence="2">
    <location>
        <position position="67"/>
    </location>
    <ligand>
        <name>a divalent metal cation</name>
        <dbReference type="ChEBI" id="CHEBI:60240"/>
        <label>1</label>
    </ligand>
</feature>
<dbReference type="EMBL" id="JAKJXP020000013">
    <property type="protein sequence ID" value="KAK7755399.1"/>
    <property type="molecule type" value="Genomic_DNA"/>
</dbReference>
<name>A0AAN9V6E2_9PEZI</name>